<dbReference type="EMBL" id="BARS01031156">
    <property type="protein sequence ID" value="GAG28077.1"/>
    <property type="molecule type" value="Genomic_DNA"/>
</dbReference>
<accession>X0WY08</accession>
<proteinExistence type="predicted"/>
<comment type="caution">
    <text evidence="2">The sequence shown here is derived from an EMBL/GenBank/DDBJ whole genome shotgun (WGS) entry which is preliminary data.</text>
</comment>
<organism evidence="2">
    <name type="scientific">marine sediment metagenome</name>
    <dbReference type="NCBI Taxonomy" id="412755"/>
    <lineage>
        <taxon>unclassified sequences</taxon>
        <taxon>metagenomes</taxon>
        <taxon>ecological metagenomes</taxon>
    </lineage>
</organism>
<protein>
    <submittedName>
        <fullName evidence="2">Uncharacterized protein</fullName>
    </submittedName>
</protein>
<dbReference type="AlphaFoldDB" id="X0WY08"/>
<name>X0WY08_9ZZZZ</name>
<reference evidence="2" key="1">
    <citation type="journal article" date="2014" name="Front. Microbiol.">
        <title>High frequency of phylogenetically diverse reductive dehalogenase-homologous genes in deep subseafloor sedimentary metagenomes.</title>
        <authorList>
            <person name="Kawai M."/>
            <person name="Futagami T."/>
            <person name="Toyoda A."/>
            <person name="Takaki Y."/>
            <person name="Nishi S."/>
            <person name="Hori S."/>
            <person name="Arai W."/>
            <person name="Tsubouchi T."/>
            <person name="Morono Y."/>
            <person name="Uchiyama I."/>
            <person name="Ito T."/>
            <person name="Fujiyama A."/>
            <person name="Inagaki F."/>
            <person name="Takami H."/>
        </authorList>
    </citation>
    <scope>NUCLEOTIDE SEQUENCE</scope>
    <source>
        <strain evidence="2">Expedition CK06-06</strain>
    </source>
</reference>
<evidence type="ECO:0000256" key="1">
    <source>
        <dbReference type="SAM" id="MobiDB-lite"/>
    </source>
</evidence>
<feature type="region of interest" description="Disordered" evidence="1">
    <location>
        <begin position="1"/>
        <end position="22"/>
    </location>
</feature>
<feature type="compositionally biased region" description="Basic and acidic residues" evidence="1">
    <location>
        <begin position="1"/>
        <end position="12"/>
    </location>
</feature>
<gene>
    <name evidence="2" type="ORF">S01H1_48517</name>
</gene>
<evidence type="ECO:0000313" key="2">
    <source>
        <dbReference type="EMBL" id="GAG28077.1"/>
    </source>
</evidence>
<sequence>MSTKKQAKEARERRKRNGSTIQLAKKRKPECGACSLCRSLDAPLPAPSIRCGVVEIEREDDRSRVGLSTLHPEAGHFEGCLWRQGRWGGTLDTRPDRVGIVPAMFGPPGHKLGDYLLFVDPRHPTSYNRNQTRKLILNAIGQGRDVFINDGSGRLKFAKMEARLC</sequence>